<evidence type="ECO:0000256" key="7">
    <source>
        <dbReference type="RuleBase" id="RU367056"/>
    </source>
</evidence>
<gene>
    <name evidence="10 11 12" type="primary">LOC112690687</name>
</gene>
<comment type="subcellular location">
    <subcellularLocation>
        <location evidence="1">Mitochondrion membrane</location>
        <topology evidence="1">Single-pass membrane protein</topology>
    </subcellularLocation>
</comment>
<dbReference type="AlphaFoldDB" id="A0A8B8GD57"/>
<feature type="domain" description="Cytochrome c oxidase assembly factor 3 mitochondrial coiled-coil" evidence="8">
    <location>
        <begin position="33"/>
        <end position="81"/>
    </location>
</feature>
<evidence type="ECO:0000256" key="6">
    <source>
        <dbReference type="ARBA" id="ARBA00023136"/>
    </source>
</evidence>
<keyword evidence="6 7" id="KW-0472">Membrane</keyword>
<dbReference type="RefSeq" id="XP_025420531.1">
    <property type="nucleotide sequence ID" value="XM_025564746.1"/>
</dbReference>
<evidence type="ECO:0000313" key="12">
    <source>
        <dbReference type="RefSeq" id="XP_025420532.1"/>
    </source>
</evidence>
<keyword evidence="7" id="KW-0999">Mitochondrion inner membrane</keyword>
<evidence type="ECO:0000256" key="2">
    <source>
        <dbReference type="ARBA" id="ARBA00007035"/>
    </source>
</evidence>
<evidence type="ECO:0000256" key="1">
    <source>
        <dbReference type="ARBA" id="ARBA00004304"/>
    </source>
</evidence>
<dbReference type="Pfam" id="PF09813">
    <property type="entry name" value="Coa3_cc"/>
    <property type="match status" value="1"/>
</dbReference>
<name>A0A8B8GD57_9HEMI</name>
<evidence type="ECO:0000256" key="3">
    <source>
        <dbReference type="ARBA" id="ARBA00022692"/>
    </source>
</evidence>
<comment type="subunit">
    <text evidence="7">Component of 250-400 kDa complexes called cytochrome oxidase assembly intermediates or COA complexes.</text>
</comment>
<dbReference type="GO" id="GO:0005743">
    <property type="term" value="C:mitochondrial inner membrane"/>
    <property type="evidence" value="ECO:0007669"/>
    <property type="project" value="UniProtKB-UniRule"/>
</dbReference>
<keyword evidence="5 7" id="KW-0496">Mitochondrion</keyword>
<evidence type="ECO:0000313" key="10">
    <source>
        <dbReference type="RefSeq" id="XP_025420530.1"/>
    </source>
</evidence>
<evidence type="ECO:0000259" key="8">
    <source>
        <dbReference type="Pfam" id="PF09813"/>
    </source>
</evidence>
<dbReference type="PANTHER" id="PTHR15642">
    <property type="entry name" value="CYTOCHROME C OXIDASE ASSEMBLY FACTOR 3, MITOCHONDRIAL"/>
    <property type="match status" value="1"/>
</dbReference>
<dbReference type="GeneID" id="112690687"/>
<keyword evidence="9" id="KW-1185">Reference proteome</keyword>
<feature type="transmembrane region" description="Helical" evidence="7">
    <location>
        <begin position="49"/>
        <end position="67"/>
    </location>
</feature>
<proteinExistence type="inferred from homology"/>
<keyword evidence="4 7" id="KW-1133">Transmembrane helix</keyword>
<dbReference type="OrthoDB" id="10018333at2759"/>
<evidence type="ECO:0000256" key="4">
    <source>
        <dbReference type="ARBA" id="ARBA00022989"/>
    </source>
</evidence>
<reference evidence="10 11" key="1">
    <citation type="submission" date="2025-04" db="UniProtKB">
        <authorList>
            <consortium name="RefSeq"/>
        </authorList>
    </citation>
    <scope>IDENTIFICATION</scope>
    <source>
        <tissue evidence="10 11">Whole body</tissue>
    </source>
</reference>
<comment type="function">
    <text evidence="7">Required for assembly of cytochrome c oxidase (complex IV).</text>
</comment>
<dbReference type="PANTHER" id="PTHR15642:SF3">
    <property type="entry name" value="CYTOCHROME C OXIDASE ASSEMBLY FACTOR 3 HOMOLOG, MITOCHONDRIAL"/>
    <property type="match status" value="1"/>
</dbReference>
<dbReference type="RefSeq" id="XP_025420532.1">
    <property type="nucleotide sequence ID" value="XM_025564747.1"/>
</dbReference>
<dbReference type="RefSeq" id="XP_025420530.1">
    <property type="nucleotide sequence ID" value="XM_025564745.1"/>
</dbReference>
<dbReference type="InterPro" id="IPR018628">
    <property type="entry name" value="Coa3_CC"/>
</dbReference>
<dbReference type="GO" id="GO:0033617">
    <property type="term" value="P:mitochondrial respiratory chain complex IV assembly"/>
    <property type="evidence" value="ECO:0007669"/>
    <property type="project" value="UniProtKB-UniRule"/>
</dbReference>
<evidence type="ECO:0000313" key="9">
    <source>
        <dbReference type="Proteomes" id="UP000694846"/>
    </source>
</evidence>
<dbReference type="InterPro" id="IPR041752">
    <property type="entry name" value="Coa3"/>
</dbReference>
<organism evidence="9 11">
    <name type="scientific">Sipha flava</name>
    <name type="common">yellow sugarcane aphid</name>
    <dbReference type="NCBI Taxonomy" id="143950"/>
    <lineage>
        <taxon>Eukaryota</taxon>
        <taxon>Metazoa</taxon>
        <taxon>Ecdysozoa</taxon>
        <taxon>Arthropoda</taxon>
        <taxon>Hexapoda</taxon>
        <taxon>Insecta</taxon>
        <taxon>Pterygota</taxon>
        <taxon>Neoptera</taxon>
        <taxon>Paraneoptera</taxon>
        <taxon>Hemiptera</taxon>
        <taxon>Sternorrhyncha</taxon>
        <taxon>Aphidomorpha</taxon>
        <taxon>Aphidoidea</taxon>
        <taxon>Aphididae</taxon>
        <taxon>Sipha</taxon>
    </lineage>
</organism>
<comment type="similarity">
    <text evidence="2 7">Belongs to the COA3 family.</text>
</comment>
<dbReference type="Proteomes" id="UP000694846">
    <property type="component" value="Unplaced"/>
</dbReference>
<evidence type="ECO:0000256" key="5">
    <source>
        <dbReference type="ARBA" id="ARBA00023128"/>
    </source>
</evidence>
<keyword evidence="3 7" id="KW-0812">Transmembrane</keyword>
<accession>A0A8B8GD57</accession>
<protein>
    <recommendedName>
        <fullName evidence="7">Cytochrome c oxidase assembly factor 3</fullName>
    </recommendedName>
</protein>
<evidence type="ECO:0000313" key="11">
    <source>
        <dbReference type="RefSeq" id="XP_025420531.1"/>
    </source>
</evidence>
<sequence>MAGNDQMPTVDFNKQGEVDKRILQQIKFVERQNLIRVTRLQRMRKNARFTGLLLGGIALSIYGYSIYSIKQETFLDDFDEPEVIPLKQ</sequence>
<dbReference type="CTD" id="39320"/>